<dbReference type="GO" id="GO:0005829">
    <property type="term" value="C:cytosol"/>
    <property type="evidence" value="ECO:0007669"/>
    <property type="project" value="TreeGrafter"/>
</dbReference>
<dbReference type="GO" id="GO:0004314">
    <property type="term" value="F:[acyl-carrier-protein] S-malonyltransferase activity"/>
    <property type="evidence" value="ECO:0007669"/>
    <property type="project" value="UniProtKB-EC"/>
</dbReference>
<dbReference type="InterPro" id="IPR014043">
    <property type="entry name" value="Acyl_transferase_dom"/>
</dbReference>
<dbReference type="InterPro" id="IPR016036">
    <property type="entry name" value="Malonyl_transacylase_ACP-bd"/>
</dbReference>
<dbReference type="AlphaFoldDB" id="A0A509ELD6"/>
<keyword evidence="3" id="KW-1185">Reference proteome</keyword>
<dbReference type="RefSeq" id="WP_142586108.1">
    <property type="nucleotide sequence ID" value="NZ_CABFPH010000165.1"/>
</dbReference>
<dbReference type="Gene3D" id="3.30.70.250">
    <property type="entry name" value="Malonyl-CoA ACP transacylase, ACP-binding"/>
    <property type="match status" value="1"/>
</dbReference>
<proteinExistence type="predicted"/>
<dbReference type="PANTHER" id="PTHR42681">
    <property type="entry name" value="MALONYL-COA-ACYL CARRIER PROTEIN TRANSACYLASE, MITOCHONDRIAL"/>
    <property type="match status" value="1"/>
</dbReference>
<name>A0A509ELD6_9HYPH</name>
<evidence type="ECO:0000313" key="2">
    <source>
        <dbReference type="EMBL" id="VUD74852.1"/>
    </source>
</evidence>
<dbReference type="InterPro" id="IPR050858">
    <property type="entry name" value="Mal-CoA-ACP_Trans/PKS_FabD"/>
</dbReference>
<keyword evidence="2" id="KW-0012">Acyltransferase</keyword>
<feature type="domain" description="Malonyl-CoA:ACP transacylase (MAT)" evidence="1">
    <location>
        <begin position="6"/>
        <end position="311"/>
    </location>
</feature>
<dbReference type="SMART" id="SM00827">
    <property type="entry name" value="PKS_AT"/>
    <property type="match status" value="1"/>
</dbReference>
<dbReference type="PANTHER" id="PTHR42681:SF6">
    <property type="entry name" value="BLL0263 PROTEIN"/>
    <property type="match status" value="1"/>
</dbReference>
<organism evidence="2 3">
    <name type="scientific">Methylobacterium symbioticum</name>
    <dbReference type="NCBI Taxonomy" id="2584084"/>
    <lineage>
        <taxon>Bacteria</taxon>
        <taxon>Pseudomonadati</taxon>
        <taxon>Pseudomonadota</taxon>
        <taxon>Alphaproteobacteria</taxon>
        <taxon>Hyphomicrobiales</taxon>
        <taxon>Methylobacteriaceae</taxon>
        <taxon>Methylobacterium</taxon>
    </lineage>
</organism>
<dbReference type="InterPro" id="IPR001227">
    <property type="entry name" value="Ac_transferase_dom_sf"/>
</dbReference>
<reference evidence="2 3" key="1">
    <citation type="submission" date="2019-06" db="EMBL/GenBank/DDBJ databases">
        <authorList>
            <person name="Rodrigo-Torres L."/>
            <person name="Arahal R. D."/>
            <person name="Lucena T."/>
        </authorList>
    </citation>
    <scope>NUCLEOTIDE SEQUENCE [LARGE SCALE GENOMIC DNA]</scope>
    <source>
        <strain evidence="2 3">SB0023/3</strain>
    </source>
</reference>
<dbReference type="InterPro" id="IPR016035">
    <property type="entry name" value="Acyl_Trfase/lysoPLipase"/>
</dbReference>
<dbReference type="Proteomes" id="UP000410984">
    <property type="component" value="Unassembled WGS sequence"/>
</dbReference>
<dbReference type="EMBL" id="CABFPH010000165">
    <property type="protein sequence ID" value="VUD74852.1"/>
    <property type="molecule type" value="Genomic_DNA"/>
</dbReference>
<evidence type="ECO:0000313" key="3">
    <source>
        <dbReference type="Proteomes" id="UP000410984"/>
    </source>
</evidence>
<sequence>MTLALLLSGQGGQNPDMFALTAGLPAAEPVFAAATSLLGRDPRALVRDGGADLHNNRIGQILCCTAALAGWSLVAPVLPARTIVAGYSIGDLAAWAIAGRLRPEAVLRLAAARAEAMDAATGDGFGLAGIRGLPLARIEGLAGTHACHLAIRNAADSAVLGGARPDLDALCAAAAAAGALRAVILPVRTPSHTPLLSAAAEAFRARLSTETLLRPGPGAPRLVSGLDGLAVFDARAGTDKLARQIGETIDWAACLVAAREFGAQAVLELGPGHALATMARDALPGARVHALEDFRSVDGVRAWIGAASRKADL</sequence>
<dbReference type="Gene3D" id="3.40.366.10">
    <property type="entry name" value="Malonyl-Coenzyme A Acyl Carrier Protein, domain 2"/>
    <property type="match status" value="1"/>
</dbReference>
<dbReference type="OrthoDB" id="9808564at2"/>
<dbReference type="GO" id="GO:0006633">
    <property type="term" value="P:fatty acid biosynthetic process"/>
    <property type="evidence" value="ECO:0007669"/>
    <property type="project" value="TreeGrafter"/>
</dbReference>
<gene>
    <name evidence="2" type="primary">fabD_2</name>
    <name evidence="2" type="ORF">MET9862_05485</name>
</gene>
<protein>
    <submittedName>
        <fullName evidence="2">Malonyl CoA-acyl carrier protein transacylase</fullName>
        <ecNumber evidence="2">2.3.1.39</ecNumber>
    </submittedName>
</protein>
<keyword evidence="2" id="KW-0808">Transferase</keyword>
<evidence type="ECO:0000259" key="1">
    <source>
        <dbReference type="SMART" id="SM00827"/>
    </source>
</evidence>
<dbReference type="EC" id="2.3.1.39" evidence="2"/>
<dbReference type="SUPFAM" id="SSF52151">
    <property type="entry name" value="FabD/lysophospholipase-like"/>
    <property type="match status" value="1"/>
</dbReference>
<accession>A0A509ELD6</accession>
<dbReference type="SUPFAM" id="SSF55048">
    <property type="entry name" value="Probable ACP-binding domain of malonyl-CoA ACP transacylase"/>
    <property type="match status" value="1"/>
</dbReference>